<dbReference type="RefSeq" id="WP_338550304.1">
    <property type="nucleotide sequence ID" value="NZ_CP146069.1"/>
</dbReference>
<dbReference type="EMBL" id="CP146069">
    <property type="protein sequence ID" value="WWR47479.1"/>
    <property type="molecule type" value="Genomic_DNA"/>
</dbReference>
<protein>
    <submittedName>
        <fullName evidence="2">CDP-alcohol phosphatidyltransferase family protein</fullName>
    </submittedName>
</protein>
<dbReference type="InterPro" id="IPR043130">
    <property type="entry name" value="CDP-OH_PTrfase_TM_dom"/>
</dbReference>
<evidence type="ECO:0000256" key="1">
    <source>
        <dbReference type="SAM" id="Phobius"/>
    </source>
</evidence>
<keyword evidence="1" id="KW-1133">Transmembrane helix</keyword>
<keyword evidence="1" id="KW-0472">Membrane</keyword>
<dbReference type="Proteomes" id="UP001364156">
    <property type="component" value="Chromosome"/>
</dbReference>
<feature type="transmembrane region" description="Helical" evidence="1">
    <location>
        <begin position="107"/>
        <end position="136"/>
    </location>
</feature>
<proteinExistence type="predicted"/>
<keyword evidence="1" id="KW-0812">Transmembrane</keyword>
<dbReference type="Gene3D" id="1.20.120.1760">
    <property type="match status" value="1"/>
</dbReference>
<gene>
    <name evidence="2" type="ORF">RZ517_04690</name>
</gene>
<name>A0ABZ2HL05_9RHOB</name>
<evidence type="ECO:0000313" key="3">
    <source>
        <dbReference type="Proteomes" id="UP001364156"/>
    </source>
</evidence>
<sequence length="214" mass="22608">MTESRRPLASRDTGWAQRIARWLSGTSLTPNRISQGSILFAAIAFLAFWASAYTGTVLTGALFLLAALACQFRLLCNLFDGMVAVEGGKSELDGPFWNEAPDRAADLLILTGAGVAIGNLALGLTASAMAIATAYIRELGRAEGLGSDFSGPFAKPQRMAAITVGAVLAALELWLNGTRYTLLVVLWITALGTGFTALRRSARMIAALKDRSGP</sequence>
<keyword evidence="3" id="KW-1185">Reference proteome</keyword>
<accession>A0ABZ2HL05</accession>
<organism evidence="2 3">
    <name type="scientific">Roseovarius phycicola</name>
    <dbReference type="NCBI Taxonomy" id="3080976"/>
    <lineage>
        <taxon>Bacteria</taxon>
        <taxon>Pseudomonadati</taxon>
        <taxon>Pseudomonadota</taxon>
        <taxon>Alphaproteobacteria</taxon>
        <taxon>Rhodobacterales</taxon>
        <taxon>Roseobacteraceae</taxon>
        <taxon>Roseovarius</taxon>
    </lineage>
</organism>
<feature type="transmembrane region" description="Helical" evidence="1">
    <location>
        <begin position="180"/>
        <end position="198"/>
    </location>
</feature>
<reference evidence="2 3" key="1">
    <citation type="submission" date="2023-10" db="EMBL/GenBank/DDBJ databases">
        <title>Roseovarius strain S88 nov., isolated from a marine algae.</title>
        <authorList>
            <person name="Lee M.W."/>
            <person name="Lee J.K."/>
            <person name="Kim J.M."/>
            <person name="Choi D.G."/>
            <person name="Baek J.H."/>
            <person name="Bayburt H."/>
            <person name="Jung J.J."/>
            <person name="Han D.M."/>
            <person name="Jeon C.O."/>
        </authorList>
    </citation>
    <scope>NUCLEOTIDE SEQUENCE [LARGE SCALE GENOMIC DNA]</scope>
    <source>
        <strain evidence="2 3">S88</strain>
    </source>
</reference>
<feature type="transmembrane region" description="Helical" evidence="1">
    <location>
        <begin position="38"/>
        <end position="69"/>
    </location>
</feature>
<evidence type="ECO:0000313" key="2">
    <source>
        <dbReference type="EMBL" id="WWR47479.1"/>
    </source>
</evidence>